<feature type="domain" description="Spore protein YkvP/CgeB glycosyl transferase-like" evidence="1">
    <location>
        <begin position="185"/>
        <end position="311"/>
    </location>
</feature>
<evidence type="ECO:0000313" key="3">
    <source>
        <dbReference type="Proteomes" id="UP000239504"/>
    </source>
</evidence>
<protein>
    <recommendedName>
        <fullName evidence="1">Spore protein YkvP/CgeB glycosyl transferase-like domain-containing protein</fullName>
    </recommendedName>
</protein>
<evidence type="ECO:0000313" key="2">
    <source>
        <dbReference type="EMBL" id="PQA88405.1"/>
    </source>
</evidence>
<dbReference type="Proteomes" id="UP000239504">
    <property type="component" value="Unassembled WGS sequence"/>
</dbReference>
<proteinExistence type="predicted"/>
<dbReference type="OrthoDB" id="9179640at2"/>
<evidence type="ECO:0000259" key="1">
    <source>
        <dbReference type="Pfam" id="PF13524"/>
    </source>
</evidence>
<accession>A0A2S7K7C2</accession>
<dbReference type="RefSeq" id="WP_104829649.1">
    <property type="nucleotide sequence ID" value="NZ_PJCH01000005.1"/>
</dbReference>
<gene>
    <name evidence="2" type="ORF">CW354_08915</name>
</gene>
<dbReference type="InterPro" id="IPR055259">
    <property type="entry name" value="YkvP/CgeB_Glyco_trans-like"/>
</dbReference>
<sequence length="341" mass="38219">MSNLVIIYPGASDPGWVPITHMINLAADLFDAPLTVPSQRSANPLGKLFQAIPRRKGADKPDCLFIARHPGELKMLSRYEGWRTAFRQVGAWIIDSFWLNYLPNAGVLRNYDRLFITYGNDAEEYEAATKIPTTYLSWGSDVLGIGENPPHKDIDLLRIGRQPASWENDDDAKALFETKGLRYQGRPPEPKGPKTDYQNAFDYYKRAKFVLAHSNFTDESANTHPNKEYVTGRWTDALACGATVIGVQPVSDMTMQKLFWPEATVNLSTPDRDKSLGEITDAIAGWSPERAALNHRMALARLDWRWRFREIAAAFDVKSDKLDRDLAAIAKAIGPVEPAPA</sequence>
<keyword evidence="3" id="KW-1185">Reference proteome</keyword>
<reference evidence="2 3" key="1">
    <citation type="submission" date="2017-12" db="EMBL/GenBank/DDBJ databases">
        <authorList>
            <person name="Hurst M.R.H."/>
        </authorList>
    </citation>
    <scope>NUCLEOTIDE SEQUENCE [LARGE SCALE GENOMIC DNA]</scope>
    <source>
        <strain evidence="2 3">SY-3-19</strain>
    </source>
</reference>
<dbReference type="AlphaFoldDB" id="A0A2S7K7C2"/>
<name>A0A2S7K7C2_9PROT</name>
<dbReference type="EMBL" id="PJCH01000005">
    <property type="protein sequence ID" value="PQA88405.1"/>
    <property type="molecule type" value="Genomic_DNA"/>
</dbReference>
<dbReference type="Pfam" id="PF13524">
    <property type="entry name" value="Glyco_trans_1_2"/>
    <property type="match status" value="1"/>
</dbReference>
<organism evidence="2 3">
    <name type="scientific">Hyphococcus luteus</name>
    <dbReference type="NCBI Taxonomy" id="2058213"/>
    <lineage>
        <taxon>Bacteria</taxon>
        <taxon>Pseudomonadati</taxon>
        <taxon>Pseudomonadota</taxon>
        <taxon>Alphaproteobacteria</taxon>
        <taxon>Parvularculales</taxon>
        <taxon>Parvularculaceae</taxon>
        <taxon>Hyphococcus</taxon>
    </lineage>
</organism>
<comment type="caution">
    <text evidence="2">The sequence shown here is derived from an EMBL/GenBank/DDBJ whole genome shotgun (WGS) entry which is preliminary data.</text>
</comment>